<accession>A0A9W4UMR1</accession>
<comment type="caution">
    <text evidence="1">The sequence shown here is derived from an EMBL/GenBank/DDBJ whole genome shotgun (WGS) entry which is preliminary data.</text>
</comment>
<gene>
    <name evidence="1" type="ORF">PDIGIT_LOCUS11950</name>
</gene>
<protein>
    <submittedName>
        <fullName evidence="1">Uncharacterized protein</fullName>
    </submittedName>
</protein>
<sequence length="79" mass="8556">MASCVAKSLGTGRRKNAPLVFVARSFFSGMIRSISSSATILTYTVRDRKYSPFHCSANSRACSRFSIRTRISPGACTSA</sequence>
<dbReference type="Proteomes" id="UP001152607">
    <property type="component" value="Unassembled WGS sequence"/>
</dbReference>
<evidence type="ECO:0000313" key="1">
    <source>
        <dbReference type="EMBL" id="CAI6338815.1"/>
    </source>
</evidence>
<organism evidence="1 2">
    <name type="scientific">Periconia digitata</name>
    <dbReference type="NCBI Taxonomy" id="1303443"/>
    <lineage>
        <taxon>Eukaryota</taxon>
        <taxon>Fungi</taxon>
        <taxon>Dikarya</taxon>
        <taxon>Ascomycota</taxon>
        <taxon>Pezizomycotina</taxon>
        <taxon>Dothideomycetes</taxon>
        <taxon>Pleosporomycetidae</taxon>
        <taxon>Pleosporales</taxon>
        <taxon>Massarineae</taxon>
        <taxon>Periconiaceae</taxon>
        <taxon>Periconia</taxon>
    </lineage>
</organism>
<proteinExistence type="predicted"/>
<dbReference type="AlphaFoldDB" id="A0A9W4UMR1"/>
<evidence type="ECO:0000313" key="2">
    <source>
        <dbReference type="Proteomes" id="UP001152607"/>
    </source>
</evidence>
<reference evidence="1" key="1">
    <citation type="submission" date="2023-01" db="EMBL/GenBank/DDBJ databases">
        <authorList>
            <person name="Van Ghelder C."/>
            <person name="Rancurel C."/>
        </authorList>
    </citation>
    <scope>NUCLEOTIDE SEQUENCE</scope>
    <source>
        <strain evidence="1">CNCM I-4278</strain>
    </source>
</reference>
<keyword evidence="2" id="KW-1185">Reference proteome</keyword>
<dbReference type="EMBL" id="CAOQHR010000008">
    <property type="protein sequence ID" value="CAI6338815.1"/>
    <property type="molecule type" value="Genomic_DNA"/>
</dbReference>
<name>A0A9W4UMR1_9PLEO</name>